<name>A0A370N789_9BURK</name>
<dbReference type="Proteomes" id="UP000254875">
    <property type="component" value="Unassembled WGS sequence"/>
</dbReference>
<evidence type="ECO:0000313" key="3">
    <source>
        <dbReference type="Proteomes" id="UP000254875"/>
    </source>
</evidence>
<gene>
    <name evidence="2" type="ORF">DLM46_16615</name>
</gene>
<dbReference type="OrthoDB" id="9103742at2"/>
<protein>
    <recommendedName>
        <fullName evidence="4">Transcriptional regulator</fullName>
    </recommendedName>
</protein>
<evidence type="ECO:0008006" key="4">
    <source>
        <dbReference type="Google" id="ProtNLM"/>
    </source>
</evidence>
<evidence type="ECO:0000256" key="1">
    <source>
        <dbReference type="SAM" id="MobiDB-lite"/>
    </source>
</evidence>
<accession>A0A370N789</accession>
<proteinExistence type="predicted"/>
<feature type="region of interest" description="Disordered" evidence="1">
    <location>
        <begin position="60"/>
        <end position="83"/>
    </location>
</feature>
<organism evidence="2 3">
    <name type="scientific">Paraburkholderia lacunae</name>
    <dbReference type="NCBI Taxonomy" id="2211104"/>
    <lineage>
        <taxon>Bacteria</taxon>
        <taxon>Pseudomonadati</taxon>
        <taxon>Pseudomonadota</taxon>
        <taxon>Betaproteobacteria</taxon>
        <taxon>Burkholderiales</taxon>
        <taxon>Burkholderiaceae</taxon>
        <taxon>Paraburkholderia</taxon>
    </lineage>
</organism>
<sequence length="83" mass="8769">MEQGQVSWLATVVRSLQEAKGKWRAISSATGIPYDTLTKVALGRVGDPRVSTVQALHDYFASRPGQPTPADSARASGSHSTSA</sequence>
<dbReference type="EMBL" id="QHKS01000010">
    <property type="protein sequence ID" value="RDK01451.1"/>
    <property type="molecule type" value="Genomic_DNA"/>
</dbReference>
<comment type="caution">
    <text evidence="2">The sequence shown here is derived from an EMBL/GenBank/DDBJ whole genome shotgun (WGS) entry which is preliminary data.</text>
</comment>
<evidence type="ECO:0000313" key="2">
    <source>
        <dbReference type="EMBL" id="RDK01451.1"/>
    </source>
</evidence>
<keyword evidence="3" id="KW-1185">Reference proteome</keyword>
<reference evidence="3" key="1">
    <citation type="submission" date="2018-05" db="EMBL/GenBank/DDBJ databases">
        <authorList>
            <person name="Feng T."/>
        </authorList>
    </citation>
    <scope>NUCLEOTIDE SEQUENCE [LARGE SCALE GENOMIC DNA]</scope>
    <source>
        <strain evidence="3">S27</strain>
    </source>
</reference>
<dbReference type="AlphaFoldDB" id="A0A370N789"/>